<dbReference type="Proteomes" id="UP000030760">
    <property type="component" value="Unassembled WGS sequence"/>
</dbReference>
<reference evidence="4" key="1">
    <citation type="journal article" date="2013" name="Genome Announc.">
        <title>Draft Genome Sequence of Streptomyces bottropensis ATCC 25435, a Bottromycin-Producing Actinomycete.</title>
        <authorList>
            <person name="Zhang H."/>
            <person name="Zhou W."/>
            <person name="Zhuang Y."/>
            <person name="Liang X."/>
            <person name="Liu T."/>
        </authorList>
    </citation>
    <scope>NUCLEOTIDE SEQUENCE [LARGE SCALE GENOMIC DNA]</scope>
    <source>
        <strain evidence="4">ATCC 25435</strain>
    </source>
</reference>
<evidence type="ECO:0000313" key="3">
    <source>
        <dbReference type="EMBL" id="EMF56570.1"/>
    </source>
</evidence>
<evidence type="ECO:0000256" key="2">
    <source>
        <dbReference type="SAM" id="Phobius"/>
    </source>
</evidence>
<dbReference type="AlphaFoldDB" id="M3FUC1"/>
<feature type="compositionally biased region" description="Gly residues" evidence="1">
    <location>
        <begin position="73"/>
        <end position="82"/>
    </location>
</feature>
<keyword evidence="2" id="KW-1133">Transmembrane helix</keyword>
<accession>M3FUC1</accession>
<protein>
    <submittedName>
        <fullName evidence="3">Uncharacterized protein</fullName>
    </submittedName>
</protein>
<gene>
    <name evidence="3" type="ORF">SBD_2131</name>
</gene>
<organism evidence="3 4">
    <name type="scientific">Streptomyces bottropensis ATCC 25435</name>
    <dbReference type="NCBI Taxonomy" id="1054862"/>
    <lineage>
        <taxon>Bacteria</taxon>
        <taxon>Bacillati</taxon>
        <taxon>Actinomycetota</taxon>
        <taxon>Actinomycetes</taxon>
        <taxon>Kitasatosporales</taxon>
        <taxon>Streptomycetaceae</taxon>
        <taxon>Streptomyces</taxon>
    </lineage>
</organism>
<keyword evidence="2" id="KW-0472">Membrane</keyword>
<sequence length="82" mass="8139">MVDRSLLSLRSTLVFLLAVLAGAAAGALTAWSGEETPRSVLAGLAVVGISVPFFNRLIAPDGPTHPPLAPAGTGAGEEGSDG</sequence>
<evidence type="ECO:0000256" key="1">
    <source>
        <dbReference type="SAM" id="MobiDB-lite"/>
    </source>
</evidence>
<dbReference type="EMBL" id="KB405062">
    <property type="protein sequence ID" value="EMF56570.1"/>
    <property type="molecule type" value="Genomic_DNA"/>
</dbReference>
<name>M3FUC1_9ACTN</name>
<keyword evidence="2" id="KW-0812">Transmembrane</keyword>
<feature type="region of interest" description="Disordered" evidence="1">
    <location>
        <begin position="63"/>
        <end position="82"/>
    </location>
</feature>
<feature type="transmembrane region" description="Helical" evidence="2">
    <location>
        <begin position="39"/>
        <end position="58"/>
    </location>
</feature>
<evidence type="ECO:0000313" key="4">
    <source>
        <dbReference type="Proteomes" id="UP000030760"/>
    </source>
</evidence>
<proteinExistence type="predicted"/>